<keyword evidence="11" id="KW-1185">Reference proteome</keyword>
<dbReference type="Proteomes" id="UP001177670">
    <property type="component" value="Unassembled WGS sequence"/>
</dbReference>
<feature type="region of interest" description="Disordered" evidence="7">
    <location>
        <begin position="566"/>
        <end position="590"/>
    </location>
</feature>
<feature type="domain" description="Peptidase S54 rhomboid" evidence="9">
    <location>
        <begin position="380"/>
        <end position="442"/>
    </location>
</feature>
<dbReference type="Gene3D" id="1.20.1540.10">
    <property type="entry name" value="Rhomboid-like"/>
    <property type="match status" value="1"/>
</dbReference>
<keyword evidence="5 8" id="KW-1133">Transmembrane helix</keyword>
<evidence type="ECO:0000256" key="7">
    <source>
        <dbReference type="SAM" id="MobiDB-lite"/>
    </source>
</evidence>
<keyword evidence="4" id="KW-0256">Endoplasmic reticulum</keyword>
<dbReference type="Pfam" id="PF01694">
    <property type="entry name" value="Rhomboid"/>
    <property type="match status" value="1"/>
</dbReference>
<dbReference type="GO" id="GO:0042058">
    <property type="term" value="P:regulation of epidermal growth factor receptor signaling pathway"/>
    <property type="evidence" value="ECO:0007669"/>
    <property type="project" value="TreeGrafter"/>
</dbReference>
<protein>
    <recommendedName>
        <fullName evidence="9">Peptidase S54 rhomboid domain-containing protein</fullName>
    </recommendedName>
</protein>
<accession>A0AA40KRG3</accession>
<dbReference type="PANTHER" id="PTHR45965">
    <property type="entry name" value="INACTIVE RHOMBOID PROTEIN"/>
    <property type="match status" value="1"/>
</dbReference>
<dbReference type="GO" id="GO:0004252">
    <property type="term" value="F:serine-type endopeptidase activity"/>
    <property type="evidence" value="ECO:0007669"/>
    <property type="project" value="InterPro"/>
</dbReference>
<evidence type="ECO:0000256" key="3">
    <source>
        <dbReference type="ARBA" id="ARBA00022692"/>
    </source>
</evidence>
<evidence type="ECO:0000313" key="11">
    <source>
        <dbReference type="Proteomes" id="UP001177670"/>
    </source>
</evidence>
<evidence type="ECO:0000313" key="10">
    <source>
        <dbReference type="EMBL" id="KAK1130048.1"/>
    </source>
</evidence>
<organism evidence="10 11">
    <name type="scientific">Melipona bicolor</name>
    <dbReference type="NCBI Taxonomy" id="60889"/>
    <lineage>
        <taxon>Eukaryota</taxon>
        <taxon>Metazoa</taxon>
        <taxon>Ecdysozoa</taxon>
        <taxon>Arthropoda</taxon>
        <taxon>Hexapoda</taxon>
        <taxon>Insecta</taxon>
        <taxon>Pterygota</taxon>
        <taxon>Neoptera</taxon>
        <taxon>Endopterygota</taxon>
        <taxon>Hymenoptera</taxon>
        <taxon>Apocrita</taxon>
        <taxon>Aculeata</taxon>
        <taxon>Apoidea</taxon>
        <taxon>Anthophila</taxon>
        <taxon>Apidae</taxon>
        <taxon>Melipona</taxon>
    </lineage>
</organism>
<evidence type="ECO:0000256" key="5">
    <source>
        <dbReference type="ARBA" id="ARBA00022989"/>
    </source>
</evidence>
<evidence type="ECO:0000259" key="9">
    <source>
        <dbReference type="Pfam" id="PF01694"/>
    </source>
</evidence>
<feature type="region of interest" description="Disordered" evidence="7">
    <location>
        <begin position="508"/>
        <end position="539"/>
    </location>
</feature>
<dbReference type="AlphaFoldDB" id="A0AA40KRG3"/>
<dbReference type="PANTHER" id="PTHR45965:SF3">
    <property type="entry name" value="INACTIVE RHOMBOID PROTEIN 1"/>
    <property type="match status" value="1"/>
</dbReference>
<comment type="caution">
    <text evidence="10">The sequence shown here is derived from an EMBL/GenBank/DDBJ whole genome shotgun (WGS) entry which is preliminary data.</text>
</comment>
<evidence type="ECO:0000256" key="8">
    <source>
        <dbReference type="SAM" id="Phobius"/>
    </source>
</evidence>
<dbReference type="SUPFAM" id="SSF144091">
    <property type="entry name" value="Rhomboid-like"/>
    <property type="match status" value="1"/>
</dbReference>
<comment type="subcellular location">
    <subcellularLocation>
        <location evidence="1">Endoplasmic reticulum membrane</location>
        <topology evidence="1">Multi-pass membrane protein</topology>
    </subcellularLocation>
</comment>
<dbReference type="EMBL" id="JAHYIQ010000008">
    <property type="protein sequence ID" value="KAK1130048.1"/>
    <property type="molecule type" value="Genomic_DNA"/>
</dbReference>
<sequence length="724" mass="81578">MGFGVRSSALDARKIKIIQTSSAKRHDLQRERDYRKTSWGRARTTMVLPDDGVTLRRDLTGATRISPSTIDRIFDNSNRRQYGMGIVGRFLGRSFRKSVSQKPDVRKQLDDFEDHRPYFTYWITTVQVLILIISLACYGFGPVGMDLSHRSGLVLVTSLSLQQVDYQEPANFWFGPRAADLIHLGAKFAPCMRRDIKILKEIDVWRERERDTACCIRNDDSGCVQSSKADCSNTISTWKKWGPGDSGPGGRISGSVCGLDPKFCDAPASIAPYEWPDDITKWPICRKTNPFNQRFRNGSQRGNGNFPVGRYKDKMAEHMVCEVIGHPCCIGIHGMCRITTKEYCDFVHGYFHEEASLCSQVECLHDVCGMIPFLHPEWPDQFYRLFTTMFLHAGILHLSITLMVQYFLMRDLEKLTGSLRIALIYFIGALAGNLASAIFVPYRAEHISELTNVPKNQRWKTTLPTDPSANPRSNIFQLLTKLVISGGAGRGSLRPPRHVDRRGVALLADAETSTPGSVQVDPRSPGSAGPRHTALGGQLRSPVRLHLRFPGGVRVDAVHLVRPLRPPTQDLDDLDLPDPDRRSVHPSPSPVLQRAGVRVRGVQAVQLHPVHARLLRLAEHQLQAGGARMTHGAVFRNPVRTIIPRDSWSNKGGCARLCSFGRVGSVGMLFKPVCRNRRHHHHHHHHRHDSKETRTNAIHDWTNASLFRADDSVRRLEEEEEEEE</sequence>
<evidence type="ECO:0000256" key="1">
    <source>
        <dbReference type="ARBA" id="ARBA00004477"/>
    </source>
</evidence>
<name>A0AA40KRG3_9HYME</name>
<dbReference type="InterPro" id="IPR022764">
    <property type="entry name" value="Peptidase_S54_rhomboid_dom"/>
</dbReference>
<proteinExistence type="inferred from homology"/>
<feature type="transmembrane region" description="Helical" evidence="8">
    <location>
        <begin position="389"/>
        <end position="409"/>
    </location>
</feature>
<keyword evidence="6 8" id="KW-0472">Membrane</keyword>
<gene>
    <name evidence="10" type="ORF">K0M31_019732</name>
</gene>
<feature type="transmembrane region" description="Helical" evidence="8">
    <location>
        <begin position="118"/>
        <end position="141"/>
    </location>
</feature>
<keyword evidence="3 8" id="KW-0812">Transmembrane</keyword>
<evidence type="ECO:0000256" key="6">
    <source>
        <dbReference type="ARBA" id="ARBA00023136"/>
    </source>
</evidence>
<evidence type="ECO:0000256" key="2">
    <source>
        <dbReference type="ARBA" id="ARBA00009045"/>
    </source>
</evidence>
<dbReference type="GO" id="GO:0005789">
    <property type="term" value="C:endoplasmic reticulum membrane"/>
    <property type="evidence" value="ECO:0007669"/>
    <property type="project" value="UniProtKB-SubCell"/>
</dbReference>
<dbReference type="InterPro" id="IPR051512">
    <property type="entry name" value="Inactive_Rhomboid"/>
</dbReference>
<comment type="similarity">
    <text evidence="2">Belongs to the peptidase S54 family.</text>
</comment>
<reference evidence="10" key="1">
    <citation type="submission" date="2021-10" db="EMBL/GenBank/DDBJ databases">
        <title>Melipona bicolor Genome sequencing and assembly.</title>
        <authorList>
            <person name="Araujo N.S."/>
            <person name="Arias M.C."/>
        </authorList>
    </citation>
    <scope>NUCLEOTIDE SEQUENCE</scope>
    <source>
        <strain evidence="10">USP_2M_L1-L4_2017</strain>
        <tissue evidence="10">Whole body</tissue>
    </source>
</reference>
<feature type="transmembrane region" description="Helical" evidence="8">
    <location>
        <begin position="421"/>
        <end position="442"/>
    </location>
</feature>
<dbReference type="GO" id="GO:0050708">
    <property type="term" value="P:regulation of protein secretion"/>
    <property type="evidence" value="ECO:0007669"/>
    <property type="project" value="TreeGrafter"/>
</dbReference>
<evidence type="ECO:0000256" key="4">
    <source>
        <dbReference type="ARBA" id="ARBA00022824"/>
    </source>
</evidence>
<dbReference type="InterPro" id="IPR035952">
    <property type="entry name" value="Rhomboid-like_sf"/>
</dbReference>